<evidence type="ECO:0000256" key="4">
    <source>
        <dbReference type="ARBA" id="ARBA00005204"/>
    </source>
</evidence>
<keyword evidence="11" id="KW-0368">Histidine biosynthesis</keyword>
<keyword evidence="10" id="KW-0067">ATP-binding</keyword>
<dbReference type="SUPFAM" id="SSF141734">
    <property type="entry name" value="HisI-like"/>
    <property type="match status" value="1"/>
</dbReference>
<protein>
    <recommendedName>
        <fullName evidence="13">Phosphoribosyl-AMP cyclohydrolase domain-containing protein</fullName>
    </recommendedName>
</protein>
<feature type="domain" description="Phosphoribosyl-AMP cyclohydrolase" evidence="13">
    <location>
        <begin position="24"/>
        <end position="96"/>
    </location>
</feature>
<dbReference type="InterPro" id="IPR002496">
    <property type="entry name" value="PRib_AMP_CycHydrolase_dom"/>
</dbReference>
<dbReference type="Gene3D" id="1.10.287.1080">
    <property type="entry name" value="MazG-like"/>
    <property type="match status" value="1"/>
</dbReference>
<dbReference type="GO" id="GO:0005524">
    <property type="term" value="F:ATP binding"/>
    <property type="evidence" value="ECO:0007669"/>
    <property type="project" value="UniProtKB-KW"/>
</dbReference>
<dbReference type="GO" id="GO:0000105">
    <property type="term" value="P:L-histidine biosynthetic process"/>
    <property type="evidence" value="ECO:0007669"/>
    <property type="project" value="UniProtKB-UniPathway"/>
</dbReference>
<dbReference type="NCBIfam" id="NF002747">
    <property type="entry name" value="PRK02759.1"/>
    <property type="match status" value="1"/>
</dbReference>
<proteinExistence type="inferred from homology"/>
<dbReference type="SUPFAM" id="SSF101386">
    <property type="entry name" value="all-alpha NTP pyrophosphatases"/>
    <property type="match status" value="1"/>
</dbReference>
<dbReference type="FunFam" id="3.10.20.810:FF:000001">
    <property type="entry name" value="Histidine biosynthesis bifunctional protein HisIE"/>
    <property type="match status" value="1"/>
</dbReference>
<keyword evidence="12" id="KW-0511">Multifunctional enzyme</keyword>
<dbReference type="PANTHER" id="PTHR42945:SF1">
    <property type="entry name" value="HISTIDINE BIOSYNTHESIS BIFUNCTIONAL PROTEIN HIS7"/>
    <property type="match status" value="1"/>
</dbReference>
<dbReference type="Pfam" id="PF01503">
    <property type="entry name" value="PRA-PH"/>
    <property type="match status" value="1"/>
</dbReference>
<dbReference type="HAMAP" id="MF_01019">
    <property type="entry name" value="HisIE"/>
    <property type="match status" value="1"/>
</dbReference>
<reference evidence="14" key="1">
    <citation type="submission" date="2018-05" db="EMBL/GenBank/DDBJ databases">
        <authorList>
            <person name="Lanie J.A."/>
            <person name="Ng W.-L."/>
            <person name="Kazmierczak K.M."/>
            <person name="Andrzejewski T.M."/>
            <person name="Davidsen T.M."/>
            <person name="Wayne K.J."/>
            <person name="Tettelin H."/>
            <person name="Glass J.I."/>
            <person name="Rusch D."/>
            <person name="Podicherti R."/>
            <person name="Tsui H.-C.T."/>
            <person name="Winkler M.E."/>
        </authorList>
    </citation>
    <scope>NUCLEOTIDE SEQUENCE</scope>
</reference>
<dbReference type="PANTHER" id="PTHR42945">
    <property type="entry name" value="HISTIDINE BIOSYNTHESIS BIFUNCTIONAL PROTEIN"/>
    <property type="match status" value="1"/>
</dbReference>
<evidence type="ECO:0000256" key="6">
    <source>
        <dbReference type="ARBA" id="ARBA00008299"/>
    </source>
</evidence>
<dbReference type="AlphaFoldDB" id="A0A381RYY9"/>
<comment type="pathway">
    <text evidence="3">Amino-acid biosynthesis; L-histidine biosynthesis; L-histidine from 5-phospho-alpha-D-ribose 1-diphosphate: step 3/9.</text>
</comment>
<dbReference type="EMBL" id="UINC01002472">
    <property type="protein sequence ID" value="SUZ97052.1"/>
    <property type="molecule type" value="Genomic_DNA"/>
</dbReference>
<dbReference type="InterPro" id="IPR021130">
    <property type="entry name" value="PRib-ATP_PPHydrolase-like"/>
</dbReference>
<comment type="similarity">
    <text evidence="6">In the N-terminal section; belongs to the PRA-CH family.</text>
</comment>
<evidence type="ECO:0000313" key="14">
    <source>
        <dbReference type="EMBL" id="SUZ97052.1"/>
    </source>
</evidence>
<dbReference type="InterPro" id="IPR023019">
    <property type="entry name" value="His_synth_HisIE"/>
</dbReference>
<dbReference type="GO" id="GO:0004636">
    <property type="term" value="F:phosphoribosyl-ATP diphosphatase activity"/>
    <property type="evidence" value="ECO:0007669"/>
    <property type="project" value="UniProtKB-EC"/>
</dbReference>
<dbReference type="HAMAP" id="MF_01020">
    <property type="entry name" value="HisE"/>
    <property type="match status" value="1"/>
</dbReference>
<evidence type="ECO:0000256" key="2">
    <source>
        <dbReference type="ARBA" id="ARBA00001460"/>
    </source>
</evidence>
<dbReference type="NCBIfam" id="NF000768">
    <property type="entry name" value="PRK00051.1"/>
    <property type="match status" value="1"/>
</dbReference>
<evidence type="ECO:0000256" key="12">
    <source>
        <dbReference type="ARBA" id="ARBA00023268"/>
    </source>
</evidence>
<comment type="catalytic activity">
    <reaction evidence="2">
        <text>1-(5-phospho-beta-D-ribosyl)-ATP + H2O = 1-(5-phospho-beta-D-ribosyl)-5'-AMP + diphosphate + H(+)</text>
        <dbReference type="Rhea" id="RHEA:22828"/>
        <dbReference type="ChEBI" id="CHEBI:15377"/>
        <dbReference type="ChEBI" id="CHEBI:15378"/>
        <dbReference type="ChEBI" id="CHEBI:33019"/>
        <dbReference type="ChEBI" id="CHEBI:59457"/>
        <dbReference type="ChEBI" id="CHEBI:73183"/>
        <dbReference type="EC" id="3.6.1.31"/>
    </reaction>
</comment>
<keyword evidence="7" id="KW-0028">Amino-acid biosynthesis</keyword>
<evidence type="ECO:0000256" key="7">
    <source>
        <dbReference type="ARBA" id="ARBA00022605"/>
    </source>
</evidence>
<comment type="pathway">
    <text evidence="4">Amino-acid biosynthesis; L-histidine biosynthesis; L-histidine from 5-phospho-alpha-D-ribose 1-diphosphate: step 2/9.</text>
</comment>
<sequence>MIQLDDRGLLPAIVQDADSDRVLMHAYMNAEALKRTLAGPDAWFYSRSRQELWHKGETSGNFLKVVQVEHDCDSDTILVKVKPTGSACHTGSKSCFDSGVMNKDSLDAKGISNNLGPGILSELIDVIKQRSTDKPEGSYTVELLNEGTGRVAQKIVEEAGETAIASVNQTLDDVANEMGDLLYHCMVLLVSLGIPAEQIWAVLAKRRG</sequence>
<evidence type="ECO:0000256" key="8">
    <source>
        <dbReference type="ARBA" id="ARBA00022741"/>
    </source>
</evidence>
<evidence type="ECO:0000256" key="11">
    <source>
        <dbReference type="ARBA" id="ARBA00023102"/>
    </source>
</evidence>
<keyword evidence="9" id="KW-0378">Hydrolase</keyword>
<comment type="catalytic activity">
    <reaction evidence="1">
        <text>1-(5-phospho-beta-D-ribosyl)-5'-AMP + H2O = 1-(5-phospho-beta-D-ribosyl)-5-[(5-phospho-beta-D-ribosylamino)methylideneamino]imidazole-4-carboxamide</text>
        <dbReference type="Rhea" id="RHEA:20049"/>
        <dbReference type="ChEBI" id="CHEBI:15377"/>
        <dbReference type="ChEBI" id="CHEBI:58435"/>
        <dbReference type="ChEBI" id="CHEBI:59457"/>
        <dbReference type="EC" id="3.5.4.19"/>
    </reaction>
</comment>
<evidence type="ECO:0000256" key="9">
    <source>
        <dbReference type="ARBA" id="ARBA00022801"/>
    </source>
</evidence>
<dbReference type="UniPathway" id="UPA00031">
    <property type="reaction ID" value="UER00007"/>
</dbReference>
<keyword evidence="8" id="KW-0547">Nucleotide-binding</keyword>
<evidence type="ECO:0000256" key="1">
    <source>
        <dbReference type="ARBA" id="ARBA00000024"/>
    </source>
</evidence>
<evidence type="ECO:0000256" key="10">
    <source>
        <dbReference type="ARBA" id="ARBA00022840"/>
    </source>
</evidence>
<dbReference type="InterPro" id="IPR008179">
    <property type="entry name" value="HisE"/>
</dbReference>
<evidence type="ECO:0000256" key="3">
    <source>
        <dbReference type="ARBA" id="ARBA00005169"/>
    </source>
</evidence>
<dbReference type="Pfam" id="PF01502">
    <property type="entry name" value="PRA-CH"/>
    <property type="match status" value="1"/>
</dbReference>
<dbReference type="Gene3D" id="3.10.20.810">
    <property type="entry name" value="Phosphoribosyl-AMP cyclohydrolase"/>
    <property type="match status" value="1"/>
</dbReference>
<dbReference type="CDD" id="cd11534">
    <property type="entry name" value="NTP-PPase_HisIE_like"/>
    <property type="match status" value="1"/>
</dbReference>
<comment type="similarity">
    <text evidence="5">In the C-terminal section; belongs to the PRA-PH family.</text>
</comment>
<organism evidence="14">
    <name type="scientific">marine metagenome</name>
    <dbReference type="NCBI Taxonomy" id="408172"/>
    <lineage>
        <taxon>unclassified sequences</taxon>
        <taxon>metagenomes</taxon>
        <taxon>ecological metagenomes</taxon>
    </lineage>
</organism>
<dbReference type="NCBIfam" id="TIGR03188">
    <property type="entry name" value="histidine_hisI"/>
    <property type="match status" value="1"/>
</dbReference>
<evidence type="ECO:0000259" key="13">
    <source>
        <dbReference type="Pfam" id="PF01502"/>
    </source>
</evidence>
<dbReference type="InterPro" id="IPR038019">
    <property type="entry name" value="PRib_AMP_CycHydrolase_sf"/>
</dbReference>
<gene>
    <name evidence="14" type="ORF">METZ01_LOCUS49906</name>
</gene>
<dbReference type="GO" id="GO:0004635">
    <property type="term" value="F:phosphoribosyl-AMP cyclohydrolase activity"/>
    <property type="evidence" value="ECO:0007669"/>
    <property type="project" value="UniProtKB-EC"/>
</dbReference>
<name>A0A381RYY9_9ZZZZ</name>
<accession>A0A381RYY9</accession>
<evidence type="ECO:0000256" key="5">
    <source>
        <dbReference type="ARBA" id="ARBA00007731"/>
    </source>
</evidence>